<dbReference type="SMART" id="SM00729">
    <property type="entry name" value="Elp3"/>
    <property type="match status" value="1"/>
</dbReference>
<dbReference type="PANTHER" id="PTHR11918">
    <property type="entry name" value="RADICAL SAM PROTEINS"/>
    <property type="match status" value="1"/>
</dbReference>
<dbReference type="AlphaFoldDB" id="D5RHB3"/>
<dbReference type="InterPro" id="IPR023404">
    <property type="entry name" value="rSAM_horseshoe"/>
</dbReference>
<dbReference type="RefSeq" id="WP_007003532.1">
    <property type="nucleotide sequence ID" value="NZ_GG770778.1"/>
</dbReference>
<keyword evidence="3 11" id="KW-0808">Transferase</keyword>
<dbReference type="Gene3D" id="3.40.50.12160">
    <property type="entry name" value="Methylthiotransferase, N-terminal domain"/>
    <property type="match status" value="1"/>
</dbReference>
<dbReference type="OrthoDB" id="9805215at2"/>
<gene>
    <name evidence="11" type="primary">yqeV</name>
    <name evidence="11" type="ORF">HMPREF0731_0472</name>
</gene>
<dbReference type="CDD" id="cd01335">
    <property type="entry name" value="Radical_SAM"/>
    <property type="match status" value="1"/>
</dbReference>
<dbReference type="GO" id="GO:0046872">
    <property type="term" value="F:metal ion binding"/>
    <property type="evidence" value="ECO:0007669"/>
    <property type="project" value="UniProtKB-KW"/>
</dbReference>
<protein>
    <submittedName>
        <fullName evidence="11">tRNA methylthiotransferase YqeV</fullName>
    </submittedName>
</protein>
<accession>D5RHB3</accession>
<dbReference type="PROSITE" id="PS01278">
    <property type="entry name" value="MTTASE_RADICAL"/>
    <property type="match status" value="1"/>
</dbReference>
<dbReference type="SUPFAM" id="SSF102114">
    <property type="entry name" value="Radical SAM enzymes"/>
    <property type="match status" value="1"/>
</dbReference>
<dbReference type="HOGENOM" id="CLU_018697_1_1_5"/>
<evidence type="ECO:0000256" key="7">
    <source>
        <dbReference type="ARBA" id="ARBA00023014"/>
    </source>
</evidence>
<dbReference type="Pfam" id="PF04055">
    <property type="entry name" value="Radical_SAM"/>
    <property type="match status" value="1"/>
</dbReference>
<dbReference type="InterPro" id="IPR020612">
    <property type="entry name" value="Methylthiotransferase_CS"/>
</dbReference>
<dbReference type="NCBIfam" id="TIGR00089">
    <property type="entry name" value="MiaB/RimO family radical SAM methylthiotransferase"/>
    <property type="match status" value="1"/>
</dbReference>
<sequence length="451" mass="49028">MSAARPAPDLLAPGPGARETGPEDDALAGGLEEGPLRVLSFGCRLNTYESTAMRALALRAGHRDAVLVNTCAVTAEAERQARKAIRRAHREQPGVPILVTGCAAQISPESWAALPGVARVIGNADKLKPEAWAPEASPAPVTDIMAATETAAHLVTDFAGRARAFVQVQQGCDHRCTFCVIPYGRGPSRSVPMGAVVEQARALVARGYNELVLTGVDITSYGPDLPGRPTLGQLARRLLALLPELQRLRLSSLDPVEIDEDLWRLIAGEPRLMPHLHLSLQHGDDVMLKRMKRRHSRADALACARRARDLRPGIAFGADLIAGFPTETEAHFTRMLELVEEAGLHFLHVFPYSERPGTPAARMPQLPVPLRRERATRLREAGAAAARRFYESRLGQEETVLLERRDRGHTEHFCPVRVELPAGLDPDALHGALLRLRPHAATADGLLARVA</sequence>
<evidence type="ECO:0000256" key="4">
    <source>
        <dbReference type="ARBA" id="ARBA00022691"/>
    </source>
</evidence>
<keyword evidence="4" id="KW-0949">S-adenosyl-L-methionine</keyword>
<keyword evidence="5" id="KW-0479">Metal-binding</keyword>
<keyword evidence="7" id="KW-0411">Iron-sulfur</keyword>
<evidence type="ECO:0000313" key="12">
    <source>
        <dbReference type="Proteomes" id="UP000005324"/>
    </source>
</evidence>
<dbReference type="InterPro" id="IPR006467">
    <property type="entry name" value="MiaB-like_bact"/>
</dbReference>
<dbReference type="EMBL" id="ADVL01000094">
    <property type="protein sequence ID" value="EFH13299.1"/>
    <property type="molecule type" value="Genomic_DNA"/>
</dbReference>
<feature type="compositionally biased region" description="Low complexity" evidence="8">
    <location>
        <begin position="1"/>
        <end position="18"/>
    </location>
</feature>
<dbReference type="InterPro" id="IPR038135">
    <property type="entry name" value="Methylthiotransferase_N_sf"/>
</dbReference>
<dbReference type="Pfam" id="PF00919">
    <property type="entry name" value="UPF0004"/>
    <property type="match status" value="1"/>
</dbReference>
<dbReference type="PANTHER" id="PTHR11918:SF45">
    <property type="entry name" value="THREONYLCARBAMOYLADENOSINE TRNA METHYLTHIOTRANSFERASE"/>
    <property type="match status" value="1"/>
</dbReference>
<feature type="domain" description="MTTase N-terminal" evidence="9">
    <location>
        <begin position="34"/>
        <end position="137"/>
    </location>
</feature>
<evidence type="ECO:0000256" key="3">
    <source>
        <dbReference type="ARBA" id="ARBA00022679"/>
    </source>
</evidence>
<dbReference type="InterPro" id="IPR007197">
    <property type="entry name" value="rSAM"/>
</dbReference>
<comment type="cofactor">
    <cofactor evidence="1">
        <name>[4Fe-4S] cluster</name>
        <dbReference type="ChEBI" id="CHEBI:49883"/>
    </cofactor>
</comment>
<evidence type="ECO:0000256" key="2">
    <source>
        <dbReference type="ARBA" id="ARBA00022485"/>
    </source>
</evidence>
<dbReference type="InterPro" id="IPR058240">
    <property type="entry name" value="rSAM_sf"/>
</dbReference>
<evidence type="ECO:0000259" key="10">
    <source>
        <dbReference type="PROSITE" id="PS51918"/>
    </source>
</evidence>
<dbReference type="GO" id="GO:0051539">
    <property type="term" value="F:4 iron, 4 sulfur cluster binding"/>
    <property type="evidence" value="ECO:0007669"/>
    <property type="project" value="UniProtKB-KW"/>
</dbReference>
<evidence type="ECO:0000256" key="1">
    <source>
        <dbReference type="ARBA" id="ARBA00001966"/>
    </source>
</evidence>
<evidence type="ECO:0000259" key="9">
    <source>
        <dbReference type="PROSITE" id="PS51449"/>
    </source>
</evidence>
<organism evidence="11 12">
    <name type="scientific">Pseudoroseomonas cervicalis ATCC 49957</name>
    <dbReference type="NCBI Taxonomy" id="525371"/>
    <lineage>
        <taxon>Bacteria</taxon>
        <taxon>Pseudomonadati</taxon>
        <taxon>Pseudomonadota</taxon>
        <taxon>Alphaproteobacteria</taxon>
        <taxon>Acetobacterales</taxon>
        <taxon>Roseomonadaceae</taxon>
        <taxon>Roseomonas</taxon>
    </lineage>
</organism>
<feature type="domain" description="Radical SAM core" evidence="10">
    <location>
        <begin position="158"/>
        <end position="388"/>
    </location>
</feature>
<name>D5RHB3_9PROT</name>
<keyword evidence="12" id="KW-1185">Reference proteome</keyword>
<dbReference type="GO" id="GO:0035598">
    <property type="term" value="F:tRNA (N(6)-L-threonylcarbamoyladenosine(37)-C(2))-methylthiotransferase activity"/>
    <property type="evidence" value="ECO:0007669"/>
    <property type="project" value="TreeGrafter"/>
</dbReference>
<dbReference type="Gene3D" id="3.80.30.20">
    <property type="entry name" value="tm_1862 like domain"/>
    <property type="match status" value="1"/>
</dbReference>
<feature type="region of interest" description="Disordered" evidence="8">
    <location>
        <begin position="1"/>
        <end position="29"/>
    </location>
</feature>
<dbReference type="Proteomes" id="UP000005324">
    <property type="component" value="Unassembled WGS sequence"/>
</dbReference>
<dbReference type="NCBIfam" id="TIGR01579">
    <property type="entry name" value="MiaB-like-C"/>
    <property type="match status" value="1"/>
</dbReference>
<evidence type="ECO:0000256" key="8">
    <source>
        <dbReference type="SAM" id="MobiDB-lite"/>
    </source>
</evidence>
<dbReference type="SFLD" id="SFLDG01082">
    <property type="entry name" value="B12-binding_domain_containing"/>
    <property type="match status" value="1"/>
</dbReference>
<evidence type="ECO:0000256" key="6">
    <source>
        <dbReference type="ARBA" id="ARBA00023004"/>
    </source>
</evidence>
<dbReference type="PROSITE" id="PS51449">
    <property type="entry name" value="MTTASE_N"/>
    <property type="match status" value="1"/>
</dbReference>
<dbReference type="InterPro" id="IPR006638">
    <property type="entry name" value="Elp3/MiaA/NifB-like_rSAM"/>
</dbReference>
<dbReference type="InterPro" id="IPR005839">
    <property type="entry name" value="Methylthiotransferase"/>
</dbReference>
<reference evidence="11 12" key="1">
    <citation type="submission" date="2010-04" db="EMBL/GenBank/DDBJ databases">
        <authorList>
            <person name="Qin X."/>
            <person name="Bachman B."/>
            <person name="Battles P."/>
            <person name="Bell A."/>
            <person name="Bess C."/>
            <person name="Bickham C."/>
            <person name="Chaboub L."/>
            <person name="Chen D."/>
            <person name="Coyle M."/>
            <person name="Deiros D.R."/>
            <person name="Dinh H."/>
            <person name="Forbes L."/>
            <person name="Fowler G."/>
            <person name="Francisco L."/>
            <person name="Fu Q."/>
            <person name="Gubbala S."/>
            <person name="Hale W."/>
            <person name="Han Y."/>
            <person name="Hemphill L."/>
            <person name="Highlander S.K."/>
            <person name="Hirani K."/>
            <person name="Hogues M."/>
            <person name="Jackson L."/>
            <person name="Jakkamsetti A."/>
            <person name="Javaid M."/>
            <person name="Jiang H."/>
            <person name="Korchina V."/>
            <person name="Kovar C."/>
            <person name="Lara F."/>
            <person name="Lee S."/>
            <person name="Mata R."/>
            <person name="Mathew T."/>
            <person name="Moen C."/>
            <person name="Morales K."/>
            <person name="Munidasa M."/>
            <person name="Nazareth L."/>
            <person name="Ngo R."/>
            <person name="Nguyen L."/>
            <person name="Okwuonu G."/>
            <person name="Ongeri F."/>
            <person name="Patil S."/>
            <person name="Petrosino J."/>
            <person name="Pham C."/>
            <person name="Pham P."/>
            <person name="Pu L.-L."/>
            <person name="Puazo M."/>
            <person name="Raj R."/>
            <person name="Reid J."/>
            <person name="Rouhana J."/>
            <person name="Saada N."/>
            <person name="Shang Y."/>
            <person name="Simmons D."/>
            <person name="Thornton R."/>
            <person name="Warren J."/>
            <person name="Weissenberger G."/>
            <person name="Zhang J."/>
            <person name="Zhang L."/>
            <person name="Zhou C."/>
            <person name="Zhu D."/>
            <person name="Muzny D."/>
            <person name="Worley K."/>
            <person name="Gibbs R."/>
        </authorList>
    </citation>
    <scope>NUCLEOTIDE SEQUENCE [LARGE SCALE GENOMIC DNA]</scope>
    <source>
        <strain evidence="11 12">ATCC 49957</strain>
    </source>
</reference>
<dbReference type="SFLD" id="SFLDS00029">
    <property type="entry name" value="Radical_SAM"/>
    <property type="match status" value="1"/>
</dbReference>
<dbReference type="PROSITE" id="PS51918">
    <property type="entry name" value="RADICAL_SAM"/>
    <property type="match status" value="1"/>
</dbReference>
<comment type="caution">
    <text evidence="11">The sequence shown here is derived from an EMBL/GenBank/DDBJ whole genome shotgun (WGS) entry which is preliminary data.</text>
</comment>
<evidence type="ECO:0000256" key="5">
    <source>
        <dbReference type="ARBA" id="ARBA00022723"/>
    </source>
</evidence>
<proteinExistence type="predicted"/>
<keyword evidence="2" id="KW-0004">4Fe-4S</keyword>
<keyword evidence="6" id="KW-0408">Iron</keyword>
<dbReference type="InterPro" id="IPR013848">
    <property type="entry name" value="Methylthiotransferase_N"/>
</dbReference>
<evidence type="ECO:0000313" key="11">
    <source>
        <dbReference type="EMBL" id="EFH13299.1"/>
    </source>
</evidence>